<dbReference type="Proteomes" id="UP001239111">
    <property type="component" value="Chromosome 4"/>
</dbReference>
<accession>A0ACC2N9X9</accession>
<sequence length="285" mass="31898">MRVALMDQWKVETTSYESKANISDIFHVTYTMIEEIPHQVSIELRGKHNCGGSIITKHHVLTAAHCLEPHPKKFLQVRAGSSFQARNGSLHSVESAKFHQRFHYNIYGIPIHDIGIISVNELFHFDKTRQPIKLFKQNEEATEGSMCIISGWGLTEKGIFPDMLQSVMVPLVNKKLCNKIFLDVGGLLEGFICASYLGEVGRNACNGDSGGPLGLENRLVGLVSWSCGCGEPEFPNVYTEIAHYHEWINRTLSSGNSLVPGNIFIFFEICGIGGIFAWYWSFSFP</sequence>
<keyword evidence="2" id="KW-1185">Reference proteome</keyword>
<dbReference type="EMBL" id="CM056744">
    <property type="protein sequence ID" value="KAJ8667859.1"/>
    <property type="molecule type" value="Genomic_DNA"/>
</dbReference>
<organism evidence="1 2">
    <name type="scientific">Eretmocerus hayati</name>
    <dbReference type="NCBI Taxonomy" id="131215"/>
    <lineage>
        <taxon>Eukaryota</taxon>
        <taxon>Metazoa</taxon>
        <taxon>Ecdysozoa</taxon>
        <taxon>Arthropoda</taxon>
        <taxon>Hexapoda</taxon>
        <taxon>Insecta</taxon>
        <taxon>Pterygota</taxon>
        <taxon>Neoptera</taxon>
        <taxon>Endopterygota</taxon>
        <taxon>Hymenoptera</taxon>
        <taxon>Apocrita</taxon>
        <taxon>Proctotrupomorpha</taxon>
        <taxon>Chalcidoidea</taxon>
        <taxon>Aphelinidae</taxon>
        <taxon>Aphelininae</taxon>
        <taxon>Eretmocerus</taxon>
    </lineage>
</organism>
<protein>
    <submittedName>
        <fullName evidence="1">Uncharacterized protein</fullName>
    </submittedName>
</protein>
<name>A0ACC2N9X9_9HYME</name>
<gene>
    <name evidence="1" type="ORF">QAD02_009522</name>
</gene>
<evidence type="ECO:0000313" key="2">
    <source>
        <dbReference type="Proteomes" id="UP001239111"/>
    </source>
</evidence>
<reference evidence="1" key="1">
    <citation type="submission" date="2023-04" db="EMBL/GenBank/DDBJ databases">
        <title>A chromosome-level genome assembly of the parasitoid wasp Eretmocerus hayati.</title>
        <authorList>
            <person name="Zhong Y."/>
            <person name="Liu S."/>
            <person name="Liu Y."/>
        </authorList>
    </citation>
    <scope>NUCLEOTIDE SEQUENCE</scope>
    <source>
        <strain evidence="1">ZJU_SS_LIU_2023</strain>
    </source>
</reference>
<proteinExistence type="predicted"/>
<comment type="caution">
    <text evidence="1">The sequence shown here is derived from an EMBL/GenBank/DDBJ whole genome shotgun (WGS) entry which is preliminary data.</text>
</comment>
<evidence type="ECO:0000313" key="1">
    <source>
        <dbReference type="EMBL" id="KAJ8667859.1"/>
    </source>
</evidence>